<dbReference type="CDD" id="cd02440">
    <property type="entry name" value="AdoMet_MTases"/>
    <property type="match status" value="1"/>
</dbReference>
<protein>
    <recommendedName>
        <fullName evidence="4">Methyltransferase</fullName>
    </recommendedName>
</protein>
<dbReference type="Proteomes" id="UP001595075">
    <property type="component" value="Unassembled WGS sequence"/>
</dbReference>
<name>A0ABR4C0E1_9HELO</name>
<keyword evidence="3" id="KW-1185">Reference proteome</keyword>
<accession>A0ABR4C0E1</accession>
<evidence type="ECO:0008006" key="4">
    <source>
        <dbReference type="Google" id="ProtNLM"/>
    </source>
</evidence>
<comment type="caution">
    <text evidence="2">The sequence shown here is derived from an EMBL/GenBank/DDBJ whole genome shotgun (WGS) entry which is preliminary data.</text>
</comment>
<dbReference type="SUPFAM" id="SSF53335">
    <property type="entry name" value="S-adenosyl-L-methionine-dependent methyltransferases"/>
    <property type="match status" value="1"/>
</dbReference>
<evidence type="ECO:0000313" key="3">
    <source>
        <dbReference type="Proteomes" id="UP001595075"/>
    </source>
</evidence>
<dbReference type="EMBL" id="JAZHXI010000017">
    <property type="protein sequence ID" value="KAL2062468.1"/>
    <property type="molecule type" value="Genomic_DNA"/>
</dbReference>
<evidence type="ECO:0000256" key="1">
    <source>
        <dbReference type="SAM" id="MobiDB-lite"/>
    </source>
</evidence>
<organism evidence="2 3">
    <name type="scientific">Oculimacula yallundae</name>
    <dbReference type="NCBI Taxonomy" id="86028"/>
    <lineage>
        <taxon>Eukaryota</taxon>
        <taxon>Fungi</taxon>
        <taxon>Dikarya</taxon>
        <taxon>Ascomycota</taxon>
        <taxon>Pezizomycotina</taxon>
        <taxon>Leotiomycetes</taxon>
        <taxon>Helotiales</taxon>
        <taxon>Ploettnerulaceae</taxon>
        <taxon>Oculimacula</taxon>
    </lineage>
</organism>
<gene>
    <name evidence="2" type="ORF">VTL71DRAFT_6734</name>
</gene>
<dbReference type="Gene3D" id="3.40.50.150">
    <property type="entry name" value="Vaccinia Virus protein VP39"/>
    <property type="match status" value="1"/>
</dbReference>
<feature type="compositionally biased region" description="Low complexity" evidence="1">
    <location>
        <begin position="30"/>
        <end position="44"/>
    </location>
</feature>
<evidence type="ECO:0000313" key="2">
    <source>
        <dbReference type="EMBL" id="KAL2062468.1"/>
    </source>
</evidence>
<dbReference type="PANTHER" id="PTHR43591">
    <property type="entry name" value="METHYLTRANSFERASE"/>
    <property type="match status" value="1"/>
</dbReference>
<proteinExistence type="predicted"/>
<sequence length="433" mass="47778">MGPTDVEHGSLPTSKSPPEVPPNPLEALQTASSPKSSSPTAPSPNQLDSPWATVPKGSLSKPPSPELLPPEIVLSAEEQASAQAYDAVAKAAVEQAQAGIEIDFGSDTTSESGSASDAGYESDSLYSASTSIASSVRDFAFENGRRYHKFREGSYNFPNDPSEQDREDMKHAMMVNLLGGRLHFAPLGENPGNVLDIGTGTGIWAIEMGDLYPSANILGIDLSPIQPDWVPPNVNFMVDDAESPWLKPPNYYDYIHSRHTVMAIRDWPLLMKRALEHLKPGGWMEMQEIHHHPYCHDGSMPPDHPVSQYWILIHEALANLGVNFNATLLLEDMMREAGFVNVSKRTFHVPIGQWPKNKVLKMVGLYWRTILIDGLQPIALGPMTRGLKWSKEQVEVWLVEVRKAYMDGWVHSHMPLHIICGQKPGGDEPILTS</sequence>
<feature type="region of interest" description="Disordered" evidence="1">
    <location>
        <begin position="1"/>
        <end position="74"/>
    </location>
</feature>
<reference evidence="2 3" key="1">
    <citation type="journal article" date="2024" name="Commun. Biol.">
        <title>Comparative genomic analysis of thermophilic fungi reveals convergent evolutionary adaptations and gene losses.</title>
        <authorList>
            <person name="Steindorff A.S."/>
            <person name="Aguilar-Pontes M.V."/>
            <person name="Robinson A.J."/>
            <person name="Andreopoulos B."/>
            <person name="LaButti K."/>
            <person name="Kuo A."/>
            <person name="Mondo S."/>
            <person name="Riley R."/>
            <person name="Otillar R."/>
            <person name="Haridas S."/>
            <person name="Lipzen A."/>
            <person name="Grimwood J."/>
            <person name="Schmutz J."/>
            <person name="Clum A."/>
            <person name="Reid I.D."/>
            <person name="Moisan M.C."/>
            <person name="Butler G."/>
            <person name="Nguyen T.T.M."/>
            <person name="Dewar K."/>
            <person name="Conant G."/>
            <person name="Drula E."/>
            <person name="Henrissat B."/>
            <person name="Hansel C."/>
            <person name="Singer S."/>
            <person name="Hutchinson M.I."/>
            <person name="de Vries R.P."/>
            <person name="Natvig D.O."/>
            <person name="Powell A.J."/>
            <person name="Tsang A."/>
            <person name="Grigoriev I.V."/>
        </authorList>
    </citation>
    <scope>NUCLEOTIDE SEQUENCE [LARGE SCALE GENOMIC DNA]</scope>
    <source>
        <strain evidence="2 3">CBS 494.80</strain>
    </source>
</reference>
<dbReference type="Pfam" id="PF13489">
    <property type="entry name" value="Methyltransf_23"/>
    <property type="match status" value="1"/>
</dbReference>
<dbReference type="InterPro" id="IPR029063">
    <property type="entry name" value="SAM-dependent_MTases_sf"/>
</dbReference>
<dbReference type="PANTHER" id="PTHR43591:SF10">
    <property type="entry name" value="ABC TRANSMEMBRANE TYPE-1 DOMAIN-CONTAINING PROTEIN-RELATED"/>
    <property type="match status" value="1"/>
</dbReference>